<proteinExistence type="predicted"/>
<evidence type="ECO:0000313" key="2">
    <source>
        <dbReference type="Proteomes" id="UP001152795"/>
    </source>
</evidence>
<accession>A0A7D9KAT8</accession>
<organism evidence="1 2">
    <name type="scientific">Paramuricea clavata</name>
    <name type="common">Red gorgonian</name>
    <name type="synonym">Violescent sea-whip</name>
    <dbReference type="NCBI Taxonomy" id="317549"/>
    <lineage>
        <taxon>Eukaryota</taxon>
        <taxon>Metazoa</taxon>
        <taxon>Cnidaria</taxon>
        <taxon>Anthozoa</taxon>
        <taxon>Octocorallia</taxon>
        <taxon>Malacalcyonacea</taxon>
        <taxon>Plexauridae</taxon>
        <taxon>Paramuricea</taxon>
    </lineage>
</organism>
<name>A0A7D9KAT8_PARCT</name>
<feature type="non-terminal residue" evidence="1">
    <location>
        <position position="1"/>
    </location>
</feature>
<dbReference type="EMBL" id="CACRXK020030127">
    <property type="protein sequence ID" value="CAB4042445.1"/>
    <property type="molecule type" value="Genomic_DNA"/>
</dbReference>
<comment type="caution">
    <text evidence="1">The sequence shown here is derived from an EMBL/GenBank/DDBJ whole genome shotgun (WGS) entry which is preliminary data.</text>
</comment>
<keyword evidence="2" id="KW-1185">Reference proteome</keyword>
<dbReference type="AlphaFoldDB" id="A0A7D9KAT8"/>
<reference evidence="1" key="1">
    <citation type="submission" date="2020-04" db="EMBL/GenBank/DDBJ databases">
        <authorList>
            <person name="Alioto T."/>
            <person name="Alioto T."/>
            <person name="Gomez Garrido J."/>
        </authorList>
    </citation>
    <scope>NUCLEOTIDE SEQUENCE</scope>
    <source>
        <strain evidence="1">A484AB</strain>
    </source>
</reference>
<dbReference type="Proteomes" id="UP001152795">
    <property type="component" value="Unassembled WGS sequence"/>
</dbReference>
<dbReference type="OrthoDB" id="5985994at2759"/>
<sequence length="64" mass="7183">ITIKLVFVFSVILDQVRKETDQELPEIIANALRGVFGSMIAATILGAIFCLVSLVRFMENHKYV</sequence>
<evidence type="ECO:0000313" key="1">
    <source>
        <dbReference type="EMBL" id="CAB4042445.1"/>
    </source>
</evidence>
<protein>
    <submittedName>
        <fullName evidence="1">Uncharacterized protein</fullName>
    </submittedName>
</protein>
<gene>
    <name evidence="1" type="ORF">PACLA_8A013547</name>
</gene>